<dbReference type="NCBIfam" id="TIGR01297">
    <property type="entry name" value="CDF"/>
    <property type="match status" value="1"/>
</dbReference>
<evidence type="ECO:0000256" key="1">
    <source>
        <dbReference type="ARBA" id="ARBA00004127"/>
    </source>
</evidence>
<evidence type="ECO:0000259" key="10">
    <source>
        <dbReference type="Pfam" id="PF01545"/>
    </source>
</evidence>
<dbReference type="PANTHER" id="PTHR43840:SF2">
    <property type="entry name" value="METAL TOLERANCE PROTEIN 9"/>
    <property type="match status" value="1"/>
</dbReference>
<comment type="caution">
    <text evidence="12">The sequence shown here is derived from an EMBL/GenBank/DDBJ whole genome shotgun (WGS) entry which is preliminary data.</text>
</comment>
<evidence type="ECO:0000256" key="9">
    <source>
        <dbReference type="SAM" id="Phobius"/>
    </source>
</evidence>
<proteinExistence type="inferred from homology"/>
<dbReference type="SUPFAM" id="SSF160240">
    <property type="entry name" value="Cation efflux protein cytoplasmic domain-like"/>
    <property type="match status" value="1"/>
</dbReference>
<keyword evidence="6" id="KW-0406">Ion transport</keyword>
<protein>
    <recommendedName>
        <fullName evidence="14">Cation efflux protein cytoplasmic domain-containing protein</fullName>
    </recommendedName>
</protein>
<keyword evidence="13" id="KW-1185">Reference proteome</keyword>
<evidence type="ECO:0000313" key="13">
    <source>
        <dbReference type="Proteomes" id="UP000737018"/>
    </source>
</evidence>
<dbReference type="Pfam" id="PF16916">
    <property type="entry name" value="ZT_dimer"/>
    <property type="match status" value="1"/>
</dbReference>
<comment type="subcellular location">
    <subcellularLocation>
        <location evidence="1">Endomembrane system</location>
        <topology evidence="1">Multi-pass membrane protein</topology>
    </subcellularLocation>
</comment>
<evidence type="ECO:0000313" key="12">
    <source>
        <dbReference type="EMBL" id="KAF3952470.1"/>
    </source>
</evidence>
<dbReference type="Proteomes" id="UP000737018">
    <property type="component" value="Unassembled WGS sequence"/>
</dbReference>
<comment type="similarity">
    <text evidence="2">Belongs to the cation diffusion facilitator (CDF) transporter (TC 2.A.4) family. SLC30A subfamily.</text>
</comment>
<keyword evidence="5 9" id="KW-1133">Transmembrane helix</keyword>
<dbReference type="GO" id="GO:0012505">
    <property type="term" value="C:endomembrane system"/>
    <property type="evidence" value="ECO:0007669"/>
    <property type="project" value="UniProtKB-SubCell"/>
</dbReference>
<evidence type="ECO:0000259" key="11">
    <source>
        <dbReference type="Pfam" id="PF16916"/>
    </source>
</evidence>
<dbReference type="PANTHER" id="PTHR43840">
    <property type="entry name" value="MITOCHONDRIAL METAL TRANSPORTER 1-RELATED"/>
    <property type="match status" value="1"/>
</dbReference>
<evidence type="ECO:0000256" key="5">
    <source>
        <dbReference type="ARBA" id="ARBA00022989"/>
    </source>
</evidence>
<dbReference type="AlphaFoldDB" id="A0A8J4QEQ2"/>
<name>A0A8J4QEQ2_9ROSI</name>
<evidence type="ECO:0000256" key="3">
    <source>
        <dbReference type="ARBA" id="ARBA00022448"/>
    </source>
</evidence>
<dbReference type="InterPro" id="IPR058533">
    <property type="entry name" value="Cation_efflux_TM"/>
</dbReference>
<dbReference type="Gene3D" id="1.20.1510.10">
    <property type="entry name" value="Cation efflux protein transmembrane domain"/>
    <property type="match status" value="1"/>
</dbReference>
<accession>A0A8J4QEQ2</accession>
<dbReference type="OrthoDB" id="78296at2759"/>
<feature type="transmembrane region" description="Helical" evidence="9">
    <location>
        <begin position="280"/>
        <end position="298"/>
    </location>
</feature>
<dbReference type="InterPro" id="IPR036837">
    <property type="entry name" value="Cation_efflux_CTD_sf"/>
</dbReference>
<feature type="region of interest" description="Disordered" evidence="8">
    <location>
        <begin position="71"/>
        <end position="107"/>
    </location>
</feature>
<keyword evidence="3" id="KW-0813">Transport</keyword>
<evidence type="ECO:0000256" key="8">
    <source>
        <dbReference type="SAM" id="MobiDB-lite"/>
    </source>
</evidence>
<feature type="domain" description="Cation efflux protein transmembrane" evidence="10">
    <location>
        <begin position="219"/>
        <end position="404"/>
    </location>
</feature>
<feature type="transmembrane region" description="Helical" evidence="9">
    <location>
        <begin position="358"/>
        <end position="376"/>
    </location>
</feature>
<evidence type="ECO:0000256" key="2">
    <source>
        <dbReference type="ARBA" id="ARBA00008873"/>
    </source>
</evidence>
<reference evidence="12" key="1">
    <citation type="submission" date="2020-03" db="EMBL/GenBank/DDBJ databases">
        <title>Castanea mollissima Vanexum genome sequencing.</title>
        <authorList>
            <person name="Staton M."/>
        </authorList>
    </citation>
    <scope>NUCLEOTIDE SEQUENCE</scope>
    <source>
        <tissue evidence="12">Leaf</tissue>
    </source>
</reference>
<dbReference type="GO" id="GO:0016020">
    <property type="term" value="C:membrane"/>
    <property type="evidence" value="ECO:0007669"/>
    <property type="project" value="InterPro"/>
</dbReference>
<dbReference type="InterPro" id="IPR027470">
    <property type="entry name" value="Cation_efflux_CTD"/>
</dbReference>
<evidence type="ECO:0000256" key="6">
    <source>
        <dbReference type="ARBA" id="ARBA00023065"/>
    </source>
</evidence>
<dbReference type="InterPro" id="IPR002524">
    <property type="entry name" value="Cation_efflux"/>
</dbReference>
<sequence length="498" mass="57130">MEMAASAIGKMVLDVSGNSFRNLPNSISKLKNLKNVRLLELGNLGLKHLRDLEPLLPPEVEKDDIPSKCYSKSEPLFPPEVEKNDMPSKSCSKSGPLLSPEVEKNDMPSKSCCELEALLPPEVEKNDMPSDQSWKINLGKFPPLPERRDAEHGSFTLKRLLRTPIRKRHEVDDYYMKQMRQLEGYTEIETMIETGCAPGNPAEDEMKPKRERMAILVTNIASIVLFALMVFASIESKSLSIIASILDPFFDLLWGFILWLTSHAMQNPNQHRYPIGMKRLQPVGMIVFGSFGLQLLFQAAKQFITKSKPEKDPQKEKWMIGVMTFVTMVQFMLAFYCRRFENKIVRAYAEHHSSNVKTNLISLAAAVLAIRYYWWIDPTGAIIILLYTMNKWKKTFFENLSALIGRTAPPEFLAKLTYLILNHHKDIKHIDTVKAYTHGSDHYIVEVDIVLPQDMVLRETHDIGETLQVKLEQLPEVERAFVHIDYEYTHKLEHKTTV</sequence>
<feature type="transmembrane region" description="Helical" evidence="9">
    <location>
        <begin position="213"/>
        <end position="234"/>
    </location>
</feature>
<dbReference type="Gene3D" id="3.30.70.1350">
    <property type="entry name" value="Cation efflux protein, cytoplasmic domain"/>
    <property type="match status" value="1"/>
</dbReference>
<keyword evidence="4 9" id="KW-0812">Transmembrane</keyword>
<dbReference type="InterPro" id="IPR027469">
    <property type="entry name" value="Cation_efflux_TMD_sf"/>
</dbReference>
<keyword evidence="7 9" id="KW-0472">Membrane</keyword>
<feature type="transmembrane region" description="Helical" evidence="9">
    <location>
        <begin position="240"/>
        <end position="260"/>
    </location>
</feature>
<evidence type="ECO:0000256" key="7">
    <source>
        <dbReference type="ARBA" id="ARBA00023136"/>
    </source>
</evidence>
<evidence type="ECO:0008006" key="14">
    <source>
        <dbReference type="Google" id="ProtNLM"/>
    </source>
</evidence>
<dbReference type="GO" id="GO:0008324">
    <property type="term" value="F:monoatomic cation transmembrane transporter activity"/>
    <property type="evidence" value="ECO:0007669"/>
    <property type="project" value="InterPro"/>
</dbReference>
<dbReference type="EMBL" id="JRKL02004493">
    <property type="protein sequence ID" value="KAF3952470.1"/>
    <property type="molecule type" value="Genomic_DNA"/>
</dbReference>
<dbReference type="InterPro" id="IPR050291">
    <property type="entry name" value="CDF_Transporter"/>
</dbReference>
<gene>
    <name evidence="12" type="ORF">CMV_021975</name>
</gene>
<feature type="transmembrane region" description="Helical" evidence="9">
    <location>
        <begin position="318"/>
        <end position="337"/>
    </location>
</feature>
<dbReference type="FunFam" id="3.30.70.1350:FF:000001">
    <property type="entry name" value="Metal tolerance protein 11"/>
    <property type="match status" value="1"/>
</dbReference>
<dbReference type="SUPFAM" id="SSF161111">
    <property type="entry name" value="Cation efflux protein transmembrane domain-like"/>
    <property type="match status" value="1"/>
</dbReference>
<dbReference type="Pfam" id="PF01545">
    <property type="entry name" value="Cation_efflux"/>
    <property type="match status" value="1"/>
</dbReference>
<feature type="domain" description="Cation efflux protein cytoplasmic" evidence="11">
    <location>
        <begin position="410"/>
        <end position="485"/>
    </location>
</feature>
<organism evidence="12 13">
    <name type="scientific">Castanea mollissima</name>
    <name type="common">Chinese chestnut</name>
    <dbReference type="NCBI Taxonomy" id="60419"/>
    <lineage>
        <taxon>Eukaryota</taxon>
        <taxon>Viridiplantae</taxon>
        <taxon>Streptophyta</taxon>
        <taxon>Embryophyta</taxon>
        <taxon>Tracheophyta</taxon>
        <taxon>Spermatophyta</taxon>
        <taxon>Magnoliopsida</taxon>
        <taxon>eudicotyledons</taxon>
        <taxon>Gunneridae</taxon>
        <taxon>Pentapetalae</taxon>
        <taxon>rosids</taxon>
        <taxon>fabids</taxon>
        <taxon>Fagales</taxon>
        <taxon>Fagaceae</taxon>
        <taxon>Castanea</taxon>
    </lineage>
</organism>
<evidence type="ECO:0000256" key="4">
    <source>
        <dbReference type="ARBA" id="ARBA00022692"/>
    </source>
</evidence>